<evidence type="ECO:0000313" key="2">
    <source>
        <dbReference type="EMBL" id="KAJ8365738.1"/>
    </source>
</evidence>
<protein>
    <submittedName>
        <fullName evidence="2">Uncharacterized protein</fullName>
    </submittedName>
</protein>
<gene>
    <name evidence="2" type="ORF">SKAU_G00145690</name>
</gene>
<dbReference type="Proteomes" id="UP001152622">
    <property type="component" value="Chromosome 4"/>
</dbReference>
<proteinExistence type="predicted"/>
<reference evidence="2" key="1">
    <citation type="journal article" date="2023" name="Science">
        <title>Genome structures resolve the early diversification of teleost fishes.</title>
        <authorList>
            <person name="Parey E."/>
            <person name="Louis A."/>
            <person name="Montfort J."/>
            <person name="Bouchez O."/>
            <person name="Roques C."/>
            <person name="Iampietro C."/>
            <person name="Lluch J."/>
            <person name="Castinel A."/>
            <person name="Donnadieu C."/>
            <person name="Desvignes T."/>
            <person name="Floi Bucao C."/>
            <person name="Jouanno E."/>
            <person name="Wen M."/>
            <person name="Mejri S."/>
            <person name="Dirks R."/>
            <person name="Jansen H."/>
            <person name="Henkel C."/>
            <person name="Chen W.J."/>
            <person name="Zahm M."/>
            <person name="Cabau C."/>
            <person name="Klopp C."/>
            <person name="Thompson A.W."/>
            <person name="Robinson-Rechavi M."/>
            <person name="Braasch I."/>
            <person name="Lecointre G."/>
            <person name="Bobe J."/>
            <person name="Postlethwait J.H."/>
            <person name="Berthelot C."/>
            <person name="Roest Crollius H."/>
            <person name="Guiguen Y."/>
        </authorList>
    </citation>
    <scope>NUCLEOTIDE SEQUENCE</scope>
    <source>
        <strain evidence="2">WJC10195</strain>
    </source>
</reference>
<feature type="compositionally biased region" description="Basic and acidic residues" evidence="1">
    <location>
        <begin position="81"/>
        <end position="98"/>
    </location>
</feature>
<organism evidence="2 3">
    <name type="scientific">Synaphobranchus kaupii</name>
    <name type="common">Kaup's arrowtooth eel</name>
    <dbReference type="NCBI Taxonomy" id="118154"/>
    <lineage>
        <taxon>Eukaryota</taxon>
        <taxon>Metazoa</taxon>
        <taxon>Chordata</taxon>
        <taxon>Craniata</taxon>
        <taxon>Vertebrata</taxon>
        <taxon>Euteleostomi</taxon>
        <taxon>Actinopterygii</taxon>
        <taxon>Neopterygii</taxon>
        <taxon>Teleostei</taxon>
        <taxon>Anguilliformes</taxon>
        <taxon>Synaphobranchidae</taxon>
        <taxon>Synaphobranchus</taxon>
    </lineage>
</organism>
<evidence type="ECO:0000313" key="3">
    <source>
        <dbReference type="Proteomes" id="UP001152622"/>
    </source>
</evidence>
<feature type="region of interest" description="Disordered" evidence="1">
    <location>
        <begin position="69"/>
        <end position="114"/>
    </location>
</feature>
<dbReference type="AlphaFoldDB" id="A0A9Q1FU72"/>
<comment type="caution">
    <text evidence="2">The sequence shown here is derived from an EMBL/GenBank/DDBJ whole genome shotgun (WGS) entry which is preliminary data.</text>
</comment>
<sequence length="114" mass="12733">MVDEKIHWGGTQGSQPIHSHIANFQFEGNEDPVSHVLPSSRSLKCVGERVPRVTRPVDFGEVKRIGRHDIHAPGRPCNDGARLEHRRASGPRLDDSPRRLFGSRGRSLTSRPRG</sequence>
<name>A0A9Q1FU72_SYNKA</name>
<evidence type="ECO:0000256" key="1">
    <source>
        <dbReference type="SAM" id="MobiDB-lite"/>
    </source>
</evidence>
<keyword evidence="3" id="KW-1185">Reference proteome</keyword>
<dbReference type="EMBL" id="JAINUF010000004">
    <property type="protein sequence ID" value="KAJ8365738.1"/>
    <property type="molecule type" value="Genomic_DNA"/>
</dbReference>
<accession>A0A9Q1FU72</accession>